<organism evidence="5">
    <name type="scientific">Thermoleptolyngbya oregonensis NK1-22</name>
    <dbReference type="NCBI Taxonomy" id="2547457"/>
    <lineage>
        <taxon>Bacteria</taxon>
        <taxon>Bacillati</taxon>
        <taxon>Cyanobacteriota</taxon>
        <taxon>Cyanophyceae</taxon>
        <taxon>Oculatellales</taxon>
        <taxon>Oculatellaceae</taxon>
        <taxon>Thermoleptolyngbya</taxon>
    </lineage>
</organism>
<dbReference type="GO" id="GO:0006355">
    <property type="term" value="P:regulation of DNA-templated transcription"/>
    <property type="evidence" value="ECO:0007669"/>
    <property type="project" value="InterPro"/>
</dbReference>
<dbReference type="CDD" id="cd06170">
    <property type="entry name" value="LuxR_C_like"/>
    <property type="match status" value="1"/>
</dbReference>
<dbReference type="PRINTS" id="PR00038">
    <property type="entry name" value="HTHLUXR"/>
</dbReference>
<dbReference type="SUPFAM" id="SSF46894">
    <property type="entry name" value="C-terminal effector domain of the bipartite response regulators"/>
    <property type="match status" value="1"/>
</dbReference>
<dbReference type="KEGG" id="tog:HNI00_03530"/>
<dbReference type="PROSITE" id="PS50043">
    <property type="entry name" value="HTH_LUXR_2"/>
    <property type="match status" value="1"/>
</dbReference>
<dbReference type="Pfam" id="PF00196">
    <property type="entry name" value="GerE"/>
    <property type="match status" value="1"/>
</dbReference>
<gene>
    <name evidence="5" type="ORF">HNI00_03530</name>
</gene>
<proteinExistence type="predicted"/>
<dbReference type="InterPro" id="IPR036388">
    <property type="entry name" value="WH-like_DNA-bd_sf"/>
</dbReference>
<evidence type="ECO:0000256" key="2">
    <source>
        <dbReference type="ARBA" id="ARBA00023125"/>
    </source>
</evidence>
<dbReference type="InterPro" id="IPR016032">
    <property type="entry name" value="Sig_transdc_resp-reg_C-effctor"/>
</dbReference>
<reference evidence="5" key="1">
    <citation type="submission" date="2020-05" db="EMBL/GenBank/DDBJ databases">
        <authorList>
            <person name="Zhu T."/>
            <person name="Keshari N."/>
            <person name="Lu X."/>
        </authorList>
    </citation>
    <scope>NUCLEOTIDE SEQUENCE</scope>
    <source>
        <strain evidence="5">NK1-22</strain>
    </source>
</reference>
<dbReference type="SMART" id="SM00421">
    <property type="entry name" value="HTH_LUXR"/>
    <property type="match status" value="1"/>
</dbReference>
<keyword evidence="1" id="KW-0805">Transcription regulation</keyword>
<dbReference type="PROSITE" id="PS00622">
    <property type="entry name" value="HTH_LUXR_1"/>
    <property type="match status" value="1"/>
</dbReference>
<dbReference type="PANTHER" id="PTHR44688:SF16">
    <property type="entry name" value="DNA-BINDING TRANSCRIPTIONAL ACTIVATOR DEVR_DOSR"/>
    <property type="match status" value="1"/>
</dbReference>
<accession>A0AA96Y8B1</accession>
<evidence type="ECO:0000313" key="5">
    <source>
        <dbReference type="EMBL" id="WOB45599.1"/>
    </source>
</evidence>
<name>A0AA96Y8B1_9CYAN</name>
<feature type="domain" description="HTH luxR-type" evidence="4">
    <location>
        <begin position="117"/>
        <end position="182"/>
    </location>
</feature>
<evidence type="ECO:0000256" key="3">
    <source>
        <dbReference type="ARBA" id="ARBA00023163"/>
    </source>
</evidence>
<dbReference type="GO" id="GO:0003677">
    <property type="term" value="F:DNA binding"/>
    <property type="evidence" value="ECO:0007669"/>
    <property type="project" value="UniProtKB-KW"/>
</dbReference>
<dbReference type="EMBL" id="CP053540">
    <property type="protein sequence ID" value="WOB45599.1"/>
    <property type="molecule type" value="Genomic_DNA"/>
</dbReference>
<dbReference type="AlphaFoldDB" id="A0AA96Y8B1"/>
<dbReference type="PANTHER" id="PTHR44688">
    <property type="entry name" value="DNA-BINDING TRANSCRIPTIONAL ACTIVATOR DEVR_DOSR"/>
    <property type="match status" value="1"/>
</dbReference>
<dbReference type="Gene3D" id="1.10.10.10">
    <property type="entry name" value="Winged helix-like DNA-binding domain superfamily/Winged helix DNA-binding domain"/>
    <property type="match status" value="1"/>
</dbReference>
<sequence length="185" mass="20672">MPFPKGASHFCNPHPKSLSHFGRGTSNPSSLLSFGRRGWGMRANLQNWDALLSKAHAVLTQRRASLPNSGLAFGQPCPKDWLQNFSKSRCSSMQPISPSPLATPNLKLAFLPVKQARRRASSVLSVREQEVLQLIVDGCRTSEIAKRLHLSQNTVKVHVRNIFNKFGVNDRVQMVVHAFRNDLVH</sequence>
<evidence type="ECO:0000256" key="1">
    <source>
        <dbReference type="ARBA" id="ARBA00023015"/>
    </source>
</evidence>
<keyword evidence="3" id="KW-0804">Transcription</keyword>
<evidence type="ECO:0000259" key="4">
    <source>
        <dbReference type="PROSITE" id="PS50043"/>
    </source>
</evidence>
<protein>
    <submittedName>
        <fullName evidence="5">Response regulator transcription factor</fullName>
    </submittedName>
</protein>
<keyword evidence="2" id="KW-0238">DNA-binding</keyword>
<dbReference type="InterPro" id="IPR000792">
    <property type="entry name" value="Tscrpt_reg_LuxR_C"/>
</dbReference>